<feature type="compositionally biased region" description="Basic and acidic residues" evidence="1">
    <location>
        <begin position="108"/>
        <end position="124"/>
    </location>
</feature>
<feature type="compositionally biased region" description="Polar residues" evidence="1">
    <location>
        <begin position="333"/>
        <end position="349"/>
    </location>
</feature>
<protein>
    <submittedName>
        <fullName evidence="2">Uncharacterized protein</fullName>
    </submittedName>
</protein>
<feature type="region of interest" description="Disordered" evidence="1">
    <location>
        <begin position="658"/>
        <end position="718"/>
    </location>
</feature>
<name>A0ABY7D8P7_9BASI</name>
<organism evidence="2 3">
    <name type="scientific">Puccinia triticina</name>
    <dbReference type="NCBI Taxonomy" id="208348"/>
    <lineage>
        <taxon>Eukaryota</taxon>
        <taxon>Fungi</taxon>
        <taxon>Dikarya</taxon>
        <taxon>Basidiomycota</taxon>
        <taxon>Pucciniomycotina</taxon>
        <taxon>Pucciniomycetes</taxon>
        <taxon>Pucciniales</taxon>
        <taxon>Pucciniaceae</taxon>
        <taxon>Puccinia</taxon>
    </lineage>
</organism>
<feature type="region of interest" description="Disordered" evidence="1">
    <location>
        <begin position="529"/>
        <end position="549"/>
    </location>
</feature>
<accession>A0ABY7D8P7</accession>
<dbReference type="EMBL" id="CP110438">
    <property type="protein sequence ID" value="WAQ93285.1"/>
    <property type="molecule type" value="Genomic_DNA"/>
</dbReference>
<sequence>MVDLNRVFPQAANSPIIAQSTKDPLKIIAYSTNPEPPPDWMLPGYNPQQSKPTELRTTSQEDLLKAHCTVKASAAGIFDMRLGWYLTAEDDNVSGTYNASLGWYLTKKESKPRTRATHSKEIQSRRKSAGDSSSGAANTKSKVAADPAMSTPLKYLVLSTLFTFEQHLMIAVFRPPAWFQEVRLSRKVQIVPLEKKATPAKPRKTALLKNVPPSHPVDTKRVVSGFPGGEAKFLEDPLNVIELLLPSNPSKVTPSEIPPPVYTSTSDPVALKPPLVETAATSTSKVTKELLSIDPTHGWYEAPNPFKGTHFEDNFIDHAPALAEKYQPLLPTSNADKPLINLTTNSSSEPLDKPFDAPKGKDPGNPIPVSQTLTSTQRSLATIKWPLLGTCTAPKDVNASEASLSSVLADALDLASTGNDGYLGPVLTPDDNPWCKDLSAPDLHFTLFPATHEDLPAPLSISKLLTARKPFLTSKIGSADTGESPLAPPLSISADQLKAPTAPKPFPPTTPVNKVGLPAADKTALANKAEAQSVLEPSGPLNLNPADGGKSPLVPPLLISTNQLEAPTAPKPFPPSIPANEVGLPVTAKPASTDQTEINPADTGESPSPISANQPKAPTAPIVLPVTAQPALADKAKAQLVADAGESPPLLISANQLEAPTAAPKPFPSSTPANKVGLPAADKPASADKAEAQSVFEPSGPPNLNPADTGKSPLVPPLSIAAKAQEVELDHSSPTIHDLKARVYSSS</sequence>
<feature type="region of interest" description="Disordered" evidence="1">
    <location>
        <begin position="589"/>
        <end position="615"/>
    </location>
</feature>
<evidence type="ECO:0000256" key="1">
    <source>
        <dbReference type="SAM" id="MobiDB-lite"/>
    </source>
</evidence>
<evidence type="ECO:0000313" key="2">
    <source>
        <dbReference type="EMBL" id="WAQ93285.1"/>
    </source>
</evidence>
<dbReference type="Proteomes" id="UP001164743">
    <property type="component" value="Chromosome 18A"/>
</dbReference>
<evidence type="ECO:0000313" key="3">
    <source>
        <dbReference type="Proteomes" id="UP001164743"/>
    </source>
</evidence>
<feature type="region of interest" description="Disordered" evidence="1">
    <location>
        <begin position="333"/>
        <end position="366"/>
    </location>
</feature>
<dbReference type="GeneID" id="77805769"/>
<dbReference type="RefSeq" id="XP_053028840.1">
    <property type="nucleotide sequence ID" value="XM_053164874.1"/>
</dbReference>
<keyword evidence="3" id="KW-1185">Reference proteome</keyword>
<feature type="compositionally biased region" description="Polar residues" evidence="1">
    <location>
        <begin position="130"/>
        <end position="141"/>
    </location>
</feature>
<feature type="region of interest" description="Disordered" evidence="1">
    <location>
        <begin position="108"/>
        <end position="144"/>
    </location>
</feature>
<feature type="compositionally biased region" description="Polar residues" evidence="1">
    <location>
        <begin position="605"/>
        <end position="615"/>
    </location>
</feature>
<gene>
    <name evidence="2" type="ORF">PtA15_18A343</name>
</gene>
<proteinExistence type="predicted"/>
<feature type="compositionally biased region" description="Basic and acidic residues" evidence="1">
    <location>
        <begin position="350"/>
        <end position="362"/>
    </location>
</feature>
<reference evidence="2" key="1">
    <citation type="submission" date="2022-10" db="EMBL/GenBank/DDBJ databases">
        <title>Puccinia triticina Genome sequencing and assembly.</title>
        <authorList>
            <person name="Li C."/>
        </authorList>
    </citation>
    <scope>NUCLEOTIDE SEQUENCE</scope>
    <source>
        <strain evidence="2">Pt15</strain>
    </source>
</reference>